<accession>A0A9D1NKV7</accession>
<comment type="caution">
    <text evidence="7">The sequence shown here is derived from an EMBL/GenBank/DDBJ whole genome shotgun (WGS) entry which is preliminary data.</text>
</comment>
<dbReference type="Pfam" id="PF01483">
    <property type="entry name" value="P_proprotein"/>
    <property type="match status" value="1"/>
</dbReference>
<dbReference type="GO" id="GO:0004252">
    <property type="term" value="F:serine-type endopeptidase activity"/>
    <property type="evidence" value="ECO:0007669"/>
    <property type="project" value="InterPro"/>
</dbReference>
<keyword evidence="4" id="KW-0472">Membrane</keyword>
<dbReference type="PANTHER" id="PTHR42884">
    <property type="entry name" value="PROPROTEIN CONVERTASE SUBTILISIN/KEXIN-RELATED"/>
    <property type="match status" value="1"/>
</dbReference>
<feature type="domain" description="P/Homo B" evidence="6">
    <location>
        <begin position="308"/>
        <end position="389"/>
    </location>
</feature>
<dbReference type="GO" id="GO:0005737">
    <property type="term" value="C:cytoplasm"/>
    <property type="evidence" value="ECO:0007669"/>
    <property type="project" value="UniProtKB-ARBA"/>
</dbReference>
<feature type="domain" description="Peptidase S8/S53" evidence="5">
    <location>
        <begin position="39"/>
        <end position="251"/>
    </location>
</feature>
<reference evidence="7" key="1">
    <citation type="submission" date="2020-10" db="EMBL/GenBank/DDBJ databases">
        <authorList>
            <person name="Gilroy R."/>
        </authorList>
    </citation>
    <scope>NUCLEOTIDE SEQUENCE</scope>
    <source>
        <strain evidence="7">10669</strain>
    </source>
</reference>
<evidence type="ECO:0000256" key="3">
    <source>
        <dbReference type="ARBA" id="ARBA00022825"/>
    </source>
</evidence>
<dbReference type="InterPro" id="IPR036852">
    <property type="entry name" value="Peptidase_S8/S53_dom_sf"/>
</dbReference>
<evidence type="ECO:0000259" key="5">
    <source>
        <dbReference type="Pfam" id="PF00082"/>
    </source>
</evidence>
<evidence type="ECO:0000256" key="4">
    <source>
        <dbReference type="SAM" id="Phobius"/>
    </source>
</evidence>
<evidence type="ECO:0000256" key="2">
    <source>
        <dbReference type="ARBA" id="ARBA00022801"/>
    </source>
</evidence>
<organism evidence="7 8">
    <name type="scientific">Candidatus Spyradosoma merdigallinarum</name>
    <dbReference type="NCBI Taxonomy" id="2840950"/>
    <lineage>
        <taxon>Bacteria</taxon>
        <taxon>Pseudomonadati</taxon>
        <taxon>Verrucomicrobiota</taxon>
        <taxon>Opitutia</taxon>
        <taxon>Opitutia incertae sedis</taxon>
        <taxon>Candidatus Spyradosoma</taxon>
    </lineage>
</organism>
<dbReference type="SUPFAM" id="SSF52743">
    <property type="entry name" value="Subtilisin-like"/>
    <property type="match status" value="1"/>
</dbReference>
<keyword evidence="4" id="KW-1133">Transmembrane helix</keyword>
<dbReference type="Proteomes" id="UP000886812">
    <property type="component" value="Unassembled WGS sequence"/>
</dbReference>
<protein>
    <submittedName>
        <fullName evidence="7">S8 family serine peptidase</fullName>
    </submittedName>
</protein>
<dbReference type="SUPFAM" id="SSF49785">
    <property type="entry name" value="Galactose-binding domain-like"/>
    <property type="match status" value="1"/>
</dbReference>
<feature type="transmembrane region" description="Helical" evidence="4">
    <location>
        <begin position="674"/>
        <end position="691"/>
    </location>
</feature>
<evidence type="ECO:0000256" key="1">
    <source>
        <dbReference type="ARBA" id="ARBA00022670"/>
    </source>
</evidence>
<dbReference type="GO" id="GO:0016020">
    <property type="term" value="C:membrane"/>
    <property type="evidence" value="ECO:0007669"/>
    <property type="project" value="TreeGrafter"/>
</dbReference>
<dbReference type="GO" id="GO:0016485">
    <property type="term" value="P:protein processing"/>
    <property type="evidence" value="ECO:0007669"/>
    <property type="project" value="TreeGrafter"/>
</dbReference>
<keyword evidence="2" id="KW-0378">Hydrolase</keyword>
<dbReference type="InterPro" id="IPR000209">
    <property type="entry name" value="Peptidase_S8/S53_dom"/>
</dbReference>
<name>A0A9D1NKV7_9BACT</name>
<proteinExistence type="predicted"/>
<evidence type="ECO:0000313" key="7">
    <source>
        <dbReference type="EMBL" id="HIV04323.1"/>
    </source>
</evidence>
<dbReference type="Gene3D" id="2.60.120.260">
    <property type="entry name" value="Galactose-binding domain-like"/>
    <property type="match status" value="1"/>
</dbReference>
<evidence type="ECO:0000313" key="8">
    <source>
        <dbReference type="Proteomes" id="UP000886812"/>
    </source>
</evidence>
<dbReference type="PROSITE" id="PS00138">
    <property type="entry name" value="SUBTILASE_SER"/>
    <property type="match status" value="1"/>
</dbReference>
<gene>
    <name evidence="7" type="ORF">IAC75_04130</name>
</gene>
<reference evidence="7" key="2">
    <citation type="journal article" date="2021" name="PeerJ">
        <title>Extensive microbial diversity within the chicken gut microbiome revealed by metagenomics and culture.</title>
        <authorList>
            <person name="Gilroy R."/>
            <person name="Ravi A."/>
            <person name="Getino M."/>
            <person name="Pursley I."/>
            <person name="Horton D.L."/>
            <person name="Alikhan N.F."/>
            <person name="Baker D."/>
            <person name="Gharbi K."/>
            <person name="Hall N."/>
            <person name="Watson M."/>
            <person name="Adriaenssens E.M."/>
            <person name="Foster-Nyarko E."/>
            <person name="Jarju S."/>
            <person name="Secka A."/>
            <person name="Antonio M."/>
            <person name="Oren A."/>
            <person name="Chaudhuri R.R."/>
            <person name="La Ragione R."/>
            <person name="Hildebrand F."/>
            <person name="Pallen M.J."/>
        </authorList>
    </citation>
    <scope>NUCLEOTIDE SEQUENCE</scope>
    <source>
        <strain evidence="7">10669</strain>
    </source>
</reference>
<dbReference type="EMBL" id="DVOG01000111">
    <property type="protein sequence ID" value="HIV04323.1"/>
    <property type="molecule type" value="Genomic_DNA"/>
</dbReference>
<dbReference type="PANTHER" id="PTHR42884:SF14">
    <property type="entry name" value="NEUROENDOCRINE CONVERTASE 1"/>
    <property type="match status" value="1"/>
</dbReference>
<dbReference type="GO" id="GO:0012505">
    <property type="term" value="C:endomembrane system"/>
    <property type="evidence" value="ECO:0007669"/>
    <property type="project" value="UniProtKB-ARBA"/>
</dbReference>
<dbReference type="InterPro" id="IPR002884">
    <property type="entry name" value="P_dom"/>
</dbReference>
<evidence type="ECO:0000259" key="6">
    <source>
        <dbReference type="Pfam" id="PF01483"/>
    </source>
</evidence>
<dbReference type="InterPro" id="IPR008979">
    <property type="entry name" value="Galactose-bd-like_sf"/>
</dbReference>
<dbReference type="Pfam" id="PF00082">
    <property type="entry name" value="Peptidase_S8"/>
    <property type="match status" value="1"/>
</dbReference>
<dbReference type="InterPro" id="IPR023828">
    <property type="entry name" value="Peptidase_S8_Ser-AS"/>
</dbReference>
<keyword evidence="4" id="KW-0812">Transmembrane</keyword>
<dbReference type="AlphaFoldDB" id="A0A9D1NKV7"/>
<dbReference type="Gene3D" id="3.40.50.200">
    <property type="entry name" value="Peptidase S8/S53 domain"/>
    <property type="match status" value="1"/>
</dbReference>
<keyword evidence="1" id="KW-0645">Protease</keyword>
<keyword evidence="3" id="KW-0720">Serine protease</keyword>
<sequence length="697" mass="72462">MLFFFSCRAPGAAIAGVEGTGRPEAFCWGSGVNYSTRADGWNVVFETSYEGDAQIDVKSHSYATYFASAQNLSTSGIPQALRATAANNVIHCFSAGNMRGNVEGRGAPTDAGWMRYSRFREVILVAATNANGTYADFSSFGSSVFISAPGETVRTTDRMGADGYDSSGNYASFNGTSAATPIVAGVTALGKQICPDMDVRWAKHALAWSSGHGAAPNIDSGSSYFSWENGPTGTWQQNNGGYWFNNNYGFGLVDSEAFVDTVRDILYTTTERTYAAKGVSKTLAETTEGTMRTAEFSVGAAAFDQSVESVSVRVNFSQAAMNALDLRTLKITLVAPDGKESVLAQGAVGDVSRTPAEANYLTDNTFLSNAFWGATYGEGENWTVRVEYEAAAGTASDGWVSVGGVEWTTGGFVFEGEGRTVAADETVSAHAVAQDSGGFSVAGTMKLEDSVLVNDGKFELAETGTLVYENKNLSGDKGLKYTQNGGEAVLRGKADFARGITLNGGSLAIRGCPGTISAGTGIVVNGGTLTIDGSRFEEGTTLTLDGGNVKIENVSLVVAFVEIVLGDAYLAEAALSSDGEAALAEGTSVVLSGNLDALLGGAPAALSSGDAAALDIAARVAAERTFLVFGGNLKHDGVSVSLSAELERELETAGIAWTLAPDGATLSFLVVPEPSAFGLFAGTFALALAASRRRRKA</sequence>